<dbReference type="EnsemblPlants" id="EMT18524">
    <property type="protein sequence ID" value="EMT18524"/>
    <property type="gene ID" value="F775_42504"/>
</dbReference>
<organism evidence="1">
    <name type="scientific">Aegilops tauschii</name>
    <name type="common">Tausch's goatgrass</name>
    <name type="synonym">Aegilops squarrosa</name>
    <dbReference type="NCBI Taxonomy" id="37682"/>
    <lineage>
        <taxon>Eukaryota</taxon>
        <taxon>Viridiplantae</taxon>
        <taxon>Streptophyta</taxon>
        <taxon>Embryophyta</taxon>
        <taxon>Tracheophyta</taxon>
        <taxon>Spermatophyta</taxon>
        <taxon>Magnoliopsida</taxon>
        <taxon>Liliopsida</taxon>
        <taxon>Poales</taxon>
        <taxon>Poaceae</taxon>
        <taxon>BOP clade</taxon>
        <taxon>Pooideae</taxon>
        <taxon>Triticodae</taxon>
        <taxon>Triticeae</taxon>
        <taxon>Triticinae</taxon>
        <taxon>Aegilops</taxon>
    </lineage>
</organism>
<dbReference type="AlphaFoldDB" id="R7WF24"/>
<evidence type="ECO:0000313" key="1">
    <source>
        <dbReference type="EnsemblPlants" id="EMT18524"/>
    </source>
</evidence>
<name>R7WF24_AEGTA</name>
<proteinExistence type="predicted"/>
<sequence>MAYPNGVALRADRIHLMAASTSQCKSLRHWIKEVNIGTSTPFGKLPSYPHNMRPDRKGGYWMALHHEKNELPFDQ</sequence>
<dbReference type="PANTHER" id="PTHR10426:SF114">
    <property type="entry name" value="STRICTOSIDINE SYNTHASE CONSERVED REGION DOMAIN-CONTAINING PROTEIN"/>
    <property type="match status" value="1"/>
</dbReference>
<protein>
    <submittedName>
        <fullName evidence="1">Uncharacterized protein</fullName>
    </submittedName>
</protein>
<dbReference type="Gene3D" id="2.120.10.30">
    <property type="entry name" value="TolB, C-terminal domain"/>
    <property type="match status" value="1"/>
</dbReference>
<dbReference type="GO" id="GO:0012505">
    <property type="term" value="C:endomembrane system"/>
    <property type="evidence" value="ECO:0007669"/>
    <property type="project" value="TreeGrafter"/>
</dbReference>
<dbReference type="InterPro" id="IPR011042">
    <property type="entry name" value="6-blade_b-propeller_TolB-like"/>
</dbReference>
<dbReference type="PANTHER" id="PTHR10426">
    <property type="entry name" value="STRICTOSIDINE SYNTHASE-RELATED"/>
    <property type="match status" value="1"/>
</dbReference>
<accession>R7WF24</accession>
<reference evidence="1" key="1">
    <citation type="submission" date="2015-06" db="UniProtKB">
        <authorList>
            <consortium name="EnsemblPlants"/>
        </authorList>
    </citation>
    <scope>IDENTIFICATION</scope>
</reference>
<dbReference type="GO" id="GO:0016787">
    <property type="term" value="F:hydrolase activity"/>
    <property type="evidence" value="ECO:0007669"/>
    <property type="project" value="TreeGrafter"/>
</dbReference>